<dbReference type="Proteomes" id="UP001232973">
    <property type="component" value="Unassembled WGS sequence"/>
</dbReference>
<accession>A0ABT9XLU5</accession>
<organism evidence="2 3">
    <name type="scientific">Alicyclobacillus cycloheptanicus</name>
    <dbReference type="NCBI Taxonomy" id="1457"/>
    <lineage>
        <taxon>Bacteria</taxon>
        <taxon>Bacillati</taxon>
        <taxon>Bacillota</taxon>
        <taxon>Bacilli</taxon>
        <taxon>Bacillales</taxon>
        <taxon>Alicyclobacillaceae</taxon>
        <taxon>Alicyclobacillus</taxon>
    </lineage>
</organism>
<keyword evidence="3" id="KW-1185">Reference proteome</keyword>
<gene>
    <name evidence="2" type="ORF">J2S03_003132</name>
</gene>
<dbReference type="Pfam" id="PF01844">
    <property type="entry name" value="HNH"/>
    <property type="match status" value="1"/>
</dbReference>
<dbReference type="InterPro" id="IPR002711">
    <property type="entry name" value="HNH"/>
</dbReference>
<proteinExistence type="predicted"/>
<dbReference type="Gene3D" id="1.10.30.50">
    <property type="match status" value="1"/>
</dbReference>
<protein>
    <recommendedName>
        <fullName evidence="1">HNH domain-containing protein</fullName>
    </recommendedName>
</protein>
<dbReference type="InterPro" id="IPR003615">
    <property type="entry name" value="HNH_nuc"/>
</dbReference>
<dbReference type="EMBL" id="JAUSTP010000036">
    <property type="protein sequence ID" value="MDQ0191263.1"/>
    <property type="molecule type" value="Genomic_DNA"/>
</dbReference>
<reference evidence="2 3" key="1">
    <citation type="submission" date="2023-07" db="EMBL/GenBank/DDBJ databases">
        <title>Genomic Encyclopedia of Type Strains, Phase IV (KMG-IV): sequencing the most valuable type-strain genomes for metagenomic binning, comparative biology and taxonomic classification.</title>
        <authorList>
            <person name="Goeker M."/>
        </authorList>
    </citation>
    <scope>NUCLEOTIDE SEQUENCE [LARGE SCALE GENOMIC DNA]</scope>
    <source>
        <strain evidence="2 3">DSM 4006</strain>
    </source>
</reference>
<evidence type="ECO:0000313" key="2">
    <source>
        <dbReference type="EMBL" id="MDQ0191263.1"/>
    </source>
</evidence>
<name>A0ABT9XLU5_9BACL</name>
<dbReference type="CDD" id="cd00085">
    <property type="entry name" value="HNHc"/>
    <property type="match status" value="1"/>
</dbReference>
<comment type="caution">
    <text evidence="2">The sequence shown here is derived from an EMBL/GenBank/DDBJ whole genome shotgun (WGS) entry which is preliminary data.</text>
</comment>
<feature type="domain" description="HNH" evidence="1">
    <location>
        <begin position="47"/>
        <end position="81"/>
    </location>
</feature>
<evidence type="ECO:0000259" key="1">
    <source>
        <dbReference type="Pfam" id="PF01844"/>
    </source>
</evidence>
<sequence>MAFSAEVIQKVWEKGTIVRGYDATKYRKDQCGAWMRRTEYGDRNSVYGWEIDHITSVAHGGSDAVSNLRPLNWQNNVAKSDGRLKCKITSSGERNVYV</sequence>
<evidence type="ECO:0000313" key="3">
    <source>
        <dbReference type="Proteomes" id="UP001232973"/>
    </source>
</evidence>